<dbReference type="PROSITE" id="PS50005">
    <property type="entry name" value="TPR"/>
    <property type="match status" value="1"/>
</dbReference>
<gene>
    <name evidence="5" type="ORF">BKP45_06625</name>
</gene>
<dbReference type="SUPFAM" id="SSF48452">
    <property type="entry name" value="TPR-like"/>
    <property type="match status" value="1"/>
</dbReference>
<evidence type="ECO:0000256" key="2">
    <source>
        <dbReference type="SAM" id="Coils"/>
    </source>
</evidence>
<dbReference type="RefSeq" id="WP_071388863.1">
    <property type="nucleotide sequence ID" value="NZ_MLQS01000001.1"/>
</dbReference>
<dbReference type="SMART" id="SM00028">
    <property type="entry name" value="TPR"/>
    <property type="match status" value="1"/>
</dbReference>
<keyword evidence="1" id="KW-0802">TPR repeat</keyword>
<keyword evidence="6" id="KW-1185">Reference proteome</keyword>
<accession>A0A1S2MC35</accession>
<dbReference type="InterPro" id="IPR011990">
    <property type="entry name" value="TPR-like_helical_dom_sf"/>
</dbReference>
<dbReference type="EMBL" id="MLQS01000001">
    <property type="protein sequence ID" value="OIJ22308.1"/>
    <property type="molecule type" value="Genomic_DNA"/>
</dbReference>
<keyword evidence="2" id="KW-0175">Coiled coil</keyword>
<keyword evidence="3" id="KW-0812">Transmembrane</keyword>
<dbReference type="InterPro" id="IPR019734">
    <property type="entry name" value="TPR_rpt"/>
</dbReference>
<keyword evidence="3" id="KW-0472">Membrane</keyword>
<feature type="repeat" description="TPR" evidence="1">
    <location>
        <begin position="91"/>
        <end position="124"/>
    </location>
</feature>
<evidence type="ECO:0000313" key="6">
    <source>
        <dbReference type="Proteomes" id="UP000180057"/>
    </source>
</evidence>
<dbReference type="Gene3D" id="1.25.40.10">
    <property type="entry name" value="Tetratricopeptide repeat domain"/>
    <property type="match status" value="1"/>
</dbReference>
<evidence type="ECO:0000313" key="5">
    <source>
        <dbReference type="EMBL" id="OIJ22308.1"/>
    </source>
</evidence>
<evidence type="ECO:0000259" key="4">
    <source>
        <dbReference type="Pfam" id="PF13240"/>
    </source>
</evidence>
<feature type="coiled-coil region" evidence="2">
    <location>
        <begin position="266"/>
        <end position="305"/>
    </location>
</feature>
<dbReference type="Proteomes" id="UP000180057">
    <property type="component" value="Unassembled WGS sequence"/>
</dbReference>
<proteinExistence type="predicted"/>
<dbReference type="Pfam" id="PF13240">
    <property type="entry name" value="Zn_Ribbon_1"/>
    <property type="match status" value="1"/>
</dbReference>
<evidence type="ECO:0000256" key="3">
    <source>
        <dbReference type="SAM" id="Phobius"/>
    </source>
</evidence>
<feature type="domain" description="Zinc-ribbon" evidence="4">
    <location>
        <begin position="3"/>
        <end position="23"/>
    </location>
</feature>
<dbReference type="STRING" id="472963.BKP45_06625"/>
<sequence length="402" mass="45863">MLCSQCGNKILVDSKFCSECGHPTLQKEDKDDTQEMVIEEQTTITEARDQEENIVEKKRWWLLALPLTALCLGVAAVALIYYIETNQNDKATAYISNAQGFALEGKWQEAIENYDKALSLHPMNKTIISEKDMISFALSVEEDIDRIREYLEEKNYEDATKLVEEVQQSLDHQNGKVIELLRAKVADESMLLTIAKIEKEIPSMNDYNDVVYNLQVLSGLPKKETEPTRHKLNEKMIEIIKAEVTSLLNNHQFSDAFAAVKKGLVHLAENDQLQLLKNEIEDKKIEFEQQEQKRIQLAKQKAAEEDLLNRTAAIEMTDIEVELDEWGYTIYGTVISKGTRPLSNIAVHYTVTDEDGSYVTESSVYTNPNILYPGESASFSMQHFGTYDYLDVQADQITWVIE</sequence>
<dbReference type="InterPro" id="IPR026870">
    <property type="entry name" value="Zinc_ribbon_dom"/>
</dbReference>
<keyword evidence="3" id="KW-1133">Transmembrane helix</keyword>
<name>A0A1S2MC35_9BACI</name>
<dbReference type="OrthoDB" id="1822804at2"/>
<protein>
    <recommendedName>
        <fullName evidence="4">Zinc-ribbon domain-containing protein</fullName>
    </recommendedName>
</protein>
<organism evidence="5 6">
    <name type="scientific">Anaerobacillus alkalidiazotrophicus</name>
    <dbReference type="NCBI Taxonomy" id="472963"/>
    <lineage>
        <taxon>Bacteria</taxon>
        <taxon>Bacillati</taxon>
        <taxon>Bacillota</taxon>
        <taxon>Bacilli</taxon>
        <taxon>Bacillales</taxon>
        <taxon>Bacillaceae</taxon>
        <taxon>Anaerobacillus</taxon>
    </lineage>
</organism>
<comment type="caution">
    <text evidence="5">The sequence shown here is derived from an EMBL/GenBank/DDBJ whole genome shotgun (WGS) entry which is preliminary data.</text>
</comment>
<feature type="transmembrane region" description="Helical" evidence="3">
    <location>
        <begin position="60"/>
        <end position="83"/>
    </location>
</feature>
<dbReference type="AlphaFoldDB" id="A0A1S2MC35"/>
<reference evidence="5 6" key="1">
    <citation type="submission" date="2016-10" db="EMBL/GenBank/DDBJ databases">
        <title>Draft genome sequences of four alkaliphilic bacteria belonging to the Anaerobacillus genus.</title>
        <authorList>
            <person name="Bassil N.M."/>
            <person name="Lloyd J.R."/>
        </authorList>
    </citation>
    <scope>NUCLEOTIDE SEQUENCE [LARGE SCALE GENOMIC DNA]</scope>
    <source>
        <strain evidence="5 6">DSM 22531</strain>
    </source>
</reference>
<evidence type="ECO:0000256" key="1">
    <source>
        <dbReference type="PROSITE-ProRule" id="PRU00339"/>
    </source>
</evidence>